<organism evidence="1 2">
    <name type="scientific">Cronartium quercuum f. sp. fusiforme G11</name>
    <dbReference type="NCBI Taxonomy" id="708437"/>
    <lineage>
        <taxon>Eukaryota</taxon>
        <taxon>Fungi</taxon>
        <taxon>Dikarya</taxon>
        <taxon>Basidiomycota</taxon>
        <taxon>Pucciniomycotina</taxon>
        <taxon>Pucciniomycetes</taxon>
        <taxon>Pucciniales</taxon>
        <taxon>Coleosporiaceae</taxon>
        <taxon>Cronartium</taxon>
    </lineage>
</organism>
<sequence>MLLIHFNILLQRYVCIHHAAKPKAQKESSSWYAIDAILLELATPNHDAQAVYALLWPQSTACGLFEPLPDQLVSMSTGCSRLRTAHLEYRLTTVGLLLKKNKPSRDGIDGPFQDGPSAPVVYWTLIDSDSDIQGILGWWDLRQVYRE</sequence>
<accession>A0A9P6NCP1</accession>
<name>A0A9P6NCP1_9BASI</name>
<dbReference type="AlphaFoldDB" id="A0A9P6NCP1"/>
<evidence type="ECO:0000313" key="1">
    <source>
        <dbReference type="EMBL" id="KAG0143142.1"/>
    </source>
</evidence>
<comment type="caution">
    <text evidence="1">The sequence shown here is derived from an EMBL/GenBank/DDBJ whole genome shotgun (WGS) entry which is preliminary data.</text>
</comment>
<proteinExistence type="predicted"/>
<keyword evidence="2" id="KW-1185">Reference proteome</keyword>
<gene>
    <name evidence="1" type="ORF">CROQUDRAFT_96649</name>
</gene>
<evidence type="ECO:0000313" key="2">
    <source>
        <dbReference type="Proteomes" id="UP000886653"/>
    </source>
</evidence>
<dbReference type="Proteomes" id="UP000886653">
    <property type="component" value="Unassembled WGS sequence"/>
</dbReference>
<dbReference type="EMBL" id="MU167327">
    <property type="protein sequence ID" value="KAG0143142.1"/>
    <property type="molecule type" value="Genomic_DNA"/>
</dbReference>
<protein>
    <submittedName>
        <fullName evidence="1">Uncharacterized protein</fullName>
    </submittedName>
</protein>
<reference evidence="1" key="1">
    <citation type="submission" date="2013-11" db="EMBL/GenBank/DDBJ databases">
        <title>Genome sequence of the fusiform rust pathogen reveals effectors for host alternation and coevolution with pine.</title>
        <authorList>
            <consortium name="DOE Joint Genome Institute"/>
            <person name="Smith K."/>
            <person name="Pendleton A."/>
            <person name="Kubisiak T."/>
            <person name="Anderson C."/>
            <person name="Salamov A."/>
            <person name="Aerts A."/>
            <person name="Riley R."/>
            <person name="Clum A."/>
            <person name="Lindquist E."/>
            <person name="Ence D."/>
            <person name="Campbell M."/>
            <person name="Kronenberg Z."/>
            <person name="Feau N."/>
            <person name="Dhillon B."/>
            <person name="Hamelin R."/>
            <person name="Burleigh J."/>
            <person name="Smith J."/>
            <person name="Yandell M."/>
            <person name="Nelson C."/>
            <person name="Grigoriev I."/>
            <person name="Davis J."/>
        </authorList>
    </citation>
    <scope>NUCLEOTIDE SEQUENCE</scope>
    <source>
        <strain evidence="1">G11</strain>
    </source>
</reference>